<dbReference type="SMART" id="SM00418">
    <property type="entry name" value="HTH_ARSR"/>
    <property type="match status" value="1"/>
</dbReference>
<dbReference type="PANTHER" id="PTHR33164">
    <property type="entry name" value="TRANSCRIPTIONAL REGULATOR, MARR FAMILY"/>
    <property type="match status" value="1"/>
</dbReference>
<dbReference type="EMBL" id="JAWXXX010000001">
    <property type="protein sequence ID" value="MDX5892454.1"/>
    <property type="molecule type" value="Genomic_DNA"/>
</dbReference>
<dbReference type="Proteomes" id="UP000025229">
    <property type="component" value="Chromosome"/>
</dbReference>
<dbReference type="GO" id="GO:0006950">
    <property type="term" value="P:response to stress"/>
    <property type="evidence" value="ECO:0007669"/>
    <property type="project" value="TreeGrafter"/>
</dbReference>
<dbReference type="AlphaFoldDB" id="A0A023X709"/>
<dbReference type="RefSeq" id="WP_051589816.1">
    <property type="nucleotide sequence ID" value="NZ_CP007514.1"/>
</dbReference>
<reference evidence="3 5" key="1">
    <citation type="submission" date="2014-03" db="EMBL/GenBank/DDBJ databases">
        <title>Complete genome sequence of the Radio-Resistant Rubrobacter radiotolerans RSPS-4.</title>
        <authorList>
            <person name="Egas C.C."/>
            <person name="Barroso C.C."/>
            <person name="Froufe H.J.C."/>
            <person name="Pacheco J.J."/>
            <person name="Albuquerque L.L."/>
            <person name="da Costa M.M.S."/>
        </authorList>
    </citation>
    <scope>NUCLEOTIDE SEQUENCE [LARGE SCALE GENOMIC DNA]</scope>
    <source>
        <strain evidence="3 5">RSPS-4</strain>
    </source>
</reference>
<evidence type="ECO:0000259" key="2">
    <source>
        <dbReference type="PROSITE" id="PS50995"/>
    </source>
</evidence>
<name>A0A023X709_RUBRA</name>
<accession>A0A023X709</accession>
<evidence type="ECO:0000313" key="4">
    <source>
        <dbReference type="EMBL" id="MDX5892454.1"/>
    </source>
</evidence>
<feature type="region of interest" description="Disordered" evidence="1">
    <location>
        <begin position="168"/>
        <end position="191"/>
    </location>
</feature>
<protein>
    <submittedName>
        <fullName evidence="3 4">MarR family</fullName>
    </submittedName>
</protein>
<reference evidence="4" key="2">
    <citation type="submission" date="2023-11" db="EMBL/GenBank/DDBJ databases">
        <title>MicrobeMod: A computational toolkit for identifying prokaryotic methylation and restriction-modification with nanopore sequencing.</title>
        <authorList>
            <person name="Crits-Christoph A."/>
            <person name="Kang S.C."/>
            <person name="Lee H."/>
            <person name="Ostrov N."/>
        </authorList>
    </citation>
    <scope>NUCLEOTIDE SEQUENCE</scope>
    <source>
        <strain evidence="4">ATCC 51242</strain>
    </source>
</reference>
<dbReference type="PROSITE" id="PS50995">
    <property type="entry name" value="HTH_MARR_2"/>
    <property type="match status" value="1"/>
</dbReference>
<feature type="domain" description="HTH marR-type" evidence="2">
    <location>
        <begin position="13"/>
        <end position="165"/>
    </location>
</feature>
<dbReference type="InterPro" id="IPR001845">
    <property type="entry name" value="HTH_ArsR_DNA-bd_dom"/>
</dbReference>
<dbReference type="SMART" id="SM00347">
    <property type="entry name" value="HTH_MARR"/>
    <property type="match status" value="1"/>
</dbReference>
<dbReference type="Proteomes" id="UP001281130">
    <property type="component" value="Unassembled WGS sequence"/>
</dbReference>
<dbReference type="InterPro" id="IPR000835">
    <property type="entry name" value="HTH_MarR-typ"/>
</dbReference>
<dbReference type="PANTHER" id="PTHR33164:SF43">
    <property type="entry name" value="HTH-TYPE TRANSCRIPTIONAL REPRESSOR YETL"/>
    <property type="match status" value="1"/>
</dbReference>
<dbReference type="InterPro" id="IPR039422">
    <property type="entry name" value="MarR/SlyA-like"/>
</dbReference>
<dbReference type="eggNOG" id="COG1846">
    <property type="taxonomic scope" value="Bacteria"/>
</dbReference>
<dbReference type="EMBL" id="CP007514">
    <property type="protein sequence ID" value="AHY47815.1"/>
    <property type="molecule type" value="Genomic_DNA"/>
</dbReference>
<dbReference type="InterPro" id="IPR036388">
    <property type="entry name" value="WH-like_DNA-bd_sf"/>
</dbReference>
<dbReference type="Pfam" id="PF12802">
    <property type="entry name" value="MarR_2"/>
    <property type="match status" value="1"/>
</dbReference>
<dbReference type="InterPro" id="IPR011991">
    <property type="entry name" value="ArsR-like_HTH"/>
</dbReference>
<dbReference type="KEGG" id="rrd:RradSPS_2532"/>
<keyword evidence="5" id="KW-1185">Reference proteome</keyword>
<dbReference type="CDD" id="cd00090">
    <property type="entry name" value="HTH_ARSR"/>
    <property type="match status" value="1"/>
</dbReference>
<evidence type="ECO:0000313" key="3">
    <source>
        <dbReference type="EMBL" id="AHY47815.1"/>
    </source>
</evidence>
<proteinExistence type="predicted"/>
<dbReference type="STRING" id="42256.RradSPS_2532"/>
<organism evidence="3 5">
    <name type="scientific">Rubrobacter radiotolerans</name>
    <name type="common">Arthrobacter radiotolerans</name>
    <dbReference type="NCBI Taxonomy" id="42256"/>
    <lineage>
        <taxon>Bacteria</taxon>
        <taxon>Bacillati</taxon>
        <taxon>Actinomycetota</taxon>
        <taxon>Rubrobacteria</taxon>
        <taxon>Rubrobacterales</taxon>
        <taxon>Rubrobacteraceae</taxon>
        <taxon>Rubrobacter</taxon>
    </lineage>
</organism>
<dbReference type="HOGENOM" id="CLU_1420509_0_0_11"/>
<evidence type="ECO:0000313" key="5">
    <source>
        <dbReference type="Proteomes" id="UP000025229"/>
    </source>
</evidence>
<dbReference type="OrthoDB" id="8966183at2"/>
<dbReference type="SUPFAM" id="SSF46785">
    <property type="entry name" value="Winged helix' DNA-binding domain"/>
    <property type="match status" value="1"/>
</dbReference>
<dbReference type="Gene3D" id="1.10.10.10">
    <property type="entry name" value="Winged helix-like DNA-binding domain superfamily/Winged helix DNA-binding domain"/>
    <property type="match status" value="1"/>
</dbReference>
<dbReference type="GO" id="GO:0003700">
    <property type="term" value="F:DNA-binding transcription factor activity"/>
    <property type="evidence" value="ECO:0007669"/>
    <property type="project" value="InterPro"/>
</dbReference>
<sequence>MTEEHVTERDRMMDELLLLLPVLSRSLGRPWPRRVREIEGDIREVDAVAGCKVPIDVPEGISPGQVQVLISLSRGPRSVGSLAEEVGVSSPAVTQLVDRLVEHGMVERRPDPLDRRVVLVDFVPEMREAAREITAGYKSHLEGVVEDLDDEEMRGFVKGLRLLSEGLGGTETPLARPRLAGTARGGEGLGA</sequence>
<dbReference type="InterPro" id="IPR036390">
    <property type="entry name" value="WH_DNA-bd_sf"/>
</dbReference>
<evidence type="ECO:0000256" key="1">
    <source>
        <dbReference type="SAM" id="MobiDB-lite"/>
    </source>
</evidence>
<gene>
    <name evidence="3" type="ORF">RradSPS_2532</name>
    <name evidence="4" type="ORF">SIL72_00290</name>
</gene>